<dbReference type="SMART" id="SM00582">
    <property type="entry name" value="RPR"/>
    <property type="match status" value="1"/>
</dbReference>
<feature type="region of interest" description="Disordered" evidence="2">
    <location>
        <begin position="157"/>
        <end position="178"/>
    </location>
</feature>
<sequence>MAEEVAESYKSSLDDLEFNSKPQISMLTMLAEDHEQYASEIVRVIEEQIKKVQICLKLPILYLLDSIIKNLSTTKYPQLFAQSIVQIFCGVFEEVVDEKTRQAMYKLRQTWVDIIPNKQLYLLDRKVQLLDPAWPITAKAPEHGVIHVNPKFLKQNQKEEERSPQFSPAHSETSHEDVKDELYAKEKELQALRFKLELAETKNKLKKQLQLEEQAILSLKSSKKVIDREPPSVIKLPPANTSPVRGSQLPSRDPRISRGPVMNRDPRLIKQMERQEQERQEKEKLKVAEAEALVSTKPVIDANLESGERSTSDLPENVPSQRMDLASLLTSFTVAAQKVAAENKKKSVSSQPPSKTENSVQKKSDTKLKSTESLKQPQKKNDVQIAAKDSKEDSKYDKKHSSSDKESPSKTKEKINDSKKLKVIKPKRDELTDTKEKESKENIENNEVARQDTKEKRDNSDRKEIGDRVRRESDRRDSKDKERSESKEKDRRERKEKDRRDSKEKDRRDSKEKDRRNSKEKDRRESKDRSRRESKDRGRRESKDKRDIKDTRDRKDSSERRSDSDINQHSPRRGYGRHSPPDHGHSYRDNRPNRPRGREKPRLPEPVIHSSDGKTDQFGRMLRTSRSDSSSRDRSPIDREKDAIAETSMDLEGTLKSDDSESDKTIAKLSDQGTATLEQAIVEQGVVLTDQLNNTGEKVCDLSLAEVSDINEDKRKTELNKLEDGTSAEDTSMEVEESSEQVMEMDEESGEDNKNNELTSDTTEDVDMRIPRPSAEVIKESLVNDESEDSLNDSIDSVIRLKRPSSEADDIKSEVRPYKIPKLAASRKQESKREDSQEDISKLFGEEDVDYRHQVPKSLLAPPPMPVQNLLSPSPSALKSPAQRRWSQFKESHPDDFAQDMERKRLRDAQMQSMVTDVQDVDFRLLTSSRQRSLPLPPLDPSIPIPKDLSAENQEQILQRAEQELKEGRISHGDHQEIVRQLGQVYDIQKKRSNLEERSVKSLDLRDPRLRGIRETRGSFAEDVDRRGSYREEIDMHKKTLLPTLPLSGDMPDESASNSPRYRDRRDNYHVGYESSGKEDYDARRPARGVSRHDRRLGPEFSRRRDYDLRSPGNYDIENSLSPRDFDDHIHSRYRDFDGRPRRDIDDYDDRSQDFDARRPRDEEEHHRDYRASDRRTSFDEFNEGSHNLRREDMRPLPIRDPRHDDIRERRRNTPPQEGPFRGLTDDAPGPRPYGLIDDAQGPRPYGMPDIAQSSRSYGPPRHLPPDVRGPRPNFSGPVIRPHGPRSLGPDGPRPVGLMQGPVGVLNANSRISDPMDDPRWSVMRGLLDHEGTEELVIDGKPFELRMGTSRKLRVYGKVMDVAVDLKERGIRIDNQLVYKLGEPIKEVPAVGRSVRLYYHGLPKPIWLDGQQHEMRMDAPPRNVMVDGVRRGFQIDGRDMMILVDRLEKGHYGGPPRKIRIAGIEHDIAFQAPPRRILIDNKSCELKLDSKIPYVVINGKPHGIRFDGEPRTVFINEQPFTIPVDRAEKIRIGSRPTYIAFGGPAHEIIIDGKWFEVKFDNVPKDIHLGNRHFSIRIPGPLPRVKILEELPPNFDESCLMSSNQLMVPQPGQPPRMPMTPRSESNAPISITQHEQFPLGPIRVQGQNNMHVQGLPSADSMPGSSGPEPVLPVTPLATDGVRPNNSQASEGIMRPVGPIAADVRFSQPQIQNIPQPNQPIIAQPGPTMLQQSNPILHGQLPNPLLGLQRPNLMGFGVNQPGLPRHQPVNLIAQGLLNQVASSMISNQFSNMQGLPDFAAGLRVLSQMTSHVQPHMQTQLTPQVHQTVPIQKPQEDDHGAVMVTGMQGSAFGGHQIKFGKPLATNMQISNAPVQQTATGLSNLLGIVSSATATSTNNSISTSTDTSSTDVSSAPKPPIDINSLLNNLLKAGLIKESSKGETTLATEVEKKSPVNFVAEEPKGVQPIKKINIPDLADFAPEKLKRAYASVIEQLHEGIQCHTCAARFTMSDHEKYRAHLDWHFRQNKMEQEMVKVAKNRKWFYSIPDWIQYEELEDTEEKSRSEIFEQMRPNDEKPIVAGQTISLRALEGKDVIKNPVATGIEGEDVCATCGDPFDQMWNEETEEWILKNTIKVDGKTYHPVCYEDAQETPTPIIAPTSNPLDAQIAGNQEVTLEPTENSDPVAALEVKKEPMETDESTDKDIVNEAAETLVKKEIEETCEEVLDTDSKLPVSEEDKNVDPSPEPNKIDILLSQAPTLLSTITTTVVREVIPVSHEDPMSPWEMDSNPTPELSRTPTPETIPSFTPALSLSSESLASIPQAPEVMISEDPIPPPVDTISSATDIDDKPLKATEISVPPPVKVIKIEPYTGL</sequence>
<dbReference type="CDD" id="cd16982">
    <property type="entry name" value="CID_Pcf11"/>
    <property type="match status" value="1"/>
</dbReference>
<comment type="caution">
    <text evidence="4">The sequence shown here is derived from an EMBL/GenBank/DDBJ whole genome shotgun (WGS) entry which is preliminary data.</text>
</comment>
<dbReference type="InterPro" id="IPR045154">
    <property type="entry name" value="PCF11-like"/>
</dbReference>
<dbReference type="Proteomes" id="UP001497497">
    <property type="component" value="Unassembled WGS sequence"/>
</dbReference>
<protein>
    <recommendedName>
        <fullName evidence="3">CID domain-containing protein</fullName>
    </recommendedName>
</protein>
<feature type="compositionally biased region" description="Basic and acidic residues" evidence="2">
    <location>
        <begin position="1076"/>
        <end position="1085"/>
    </location>
</feature>
<feature type="compositionally biased region" description="Basic and acidic residues" evidence="2">
    <location>
        <begin position="653"/>
        <end position="665"/>
    </location>
</feature>
<feature type="region of interest" description="Disordered" evidence="2">
    <location>
        <begin position="231"/>
        <end position="263"/>
    </location>
</feature>
<dbReference type="GO" id="GO:0000993">
    <property type="term" value="F:RNA polymerase II complex binding"/>
    <property type="evidence" value="ECO:0007669"/>
    <property type="project" value="InterPro"/>
</dbReference>
<keyword evidence="1" id="KW-0175">Coiled coil</keyword>
<feature type="coiled-coil region" evidence="1">
    <location>
        <begin position="184"/>
        <end position="222"/>
    </location>
</feature>
<feature type="compositionally biased region" description="Basic and acidic residues" evidence="2">
    <location>
        <begin position="1187"/>
        <end position="1209"/>
    </location>
</feature>
<dbReference type="InterPro" id="IPR006569">
    <property type="entry name" value="CID_dom"/>
</dbReference>
<evidence type="ECO:0000313" key="5">
    <source>
        <dbReference type="Proteomes" id="UP001497497"/>
    </source>
</evidence>
<feature type="region of interest" description="Disordered" evidence="2">
    <location>
        <begin position="716"/>
        <end position="901"/>
    </location>
</feature>
<reference evidence="4 5" key="1">
    <citation type="submission" date="2024-04" db="EMBL/GenBank/DDBJ databases">
        <authorList>
            <consortium name="Genoscope - CEA"/>
            <person name="William W."/>
        </authorList>
    </citation>
    <scope>NUCLEOTIDE SEQUENCE [LARGE SCALE GENOMIC DNA]</scope>
</reference>
<feature type="region of interest" description="Disordered" evidence="2">
    <location>
        <begin position="339"/>
        <end position="665"/>
    </location>
</feature>
<gene>
    <name evidence="4" type="ORF">GSLYS_00014637001</name>
</gene>
<feature type="region of interest" description="Disordered" evidence="2">
    <location>
        <begin position="2316"/>
        <end position="2341"/>
    </location>
</feature>
<feature type="compositionally biased region" description="Basic and acidic residues" evidence="2">
    <location>
        <begin position="1096"/>
        <end position="1109"/>
    </location>
</feature>
<feature type="region of interest" description="Disordered" evidence="2">
    <location>
        <begin position="1892"/>
        <end position="1912"/>
    </location>
</feature>
<dbReference type="GO" id="GO:0003729">
    <property type="term" value="F:mRNA binding"/>
    <property type="evidence" value="ECO:0007669"/>
    <property type="project" value="InterPro"/>
</dbReference>
<feature type="compositionally biased region" description="Basic and acidic residues" evidence="2">
    <location>
        <begin position="888"/>
        <end position="901"/>
    </location>
</feature>
<dbReference type="GO" id="GO:0005737">
    <property type="term" value="C:cytoplasm"/>
    <property type="evidence" value="ECO:0007669"/>
    <property type="project" value="TreeGrafter"/>
</dbReference>
<dbReference type="InterPro" id="IPR054127">
    <property type="entry name" value="Pcf11_C"/>
</dbReference>
<dbReference type="GO" id="GO:0031124">
    <property type="term" value="P:mRNA 3'-end processing"/>
    <property type="evidence" value="ECO:0007669"/>
    <property type="project" value="InterPro"/>
</dbReference>
<feature type="compositionally biased region" description="Polar residues" evidence="2">
    <location>
        <begin position="239"/>
        <end position="250"/>
    </location>
</feature>
<feature type="compositionally biased region" description="Low complexity" evidence="2">
    <location>
        <begin position="870"/>
        <end position="881"/>
    </location>
</feature>
<proteinExistence type="predicted"/>
<feature type="compositionally biased region" description="Low complexity" evidence="2">
    <location>
        <begin position="1892"/>
        <end position="1910"/>
    </location>
</feature>
<feature type="compositionally biased region" description="Basic and acidic residues" evidence="2">
    <location>
        <begin position="804"/>
        <end position="817"/>
    </location>
</feature>
<feature type="compositionally biased region" description="Basic and acidic residues" evidence="2">
    <location>
        <begin position="625"/>
        <end position="644"/>
    </location>
</feature>
<feature type="compositionally biased region" description="Basic and acidic residues" evidence="2">
    <location>
        <begin position="360"/>
        <end position="372"/>
    </location>
</feature>
<feature type="compositionally biased region" description="Basic and acidic residues" evidence="2">
    <location>
        <begin position="1124"/>
        <end position="1179"/>
    </location>
</feature>
<evidence type="ECO:0000259" key="3">
    <source>
        <dbReference type="PROSITE" id="PS51391"/>
    </source>
</evidence>
<dbReference type="Gene3D" id="1.25.40.90">
    <property type="match status" value="1"/>
</dbReference>
<evidence type="ECO:0000256" key="1">
    <source>
        <dbReference type="SAM" id="Coils"/>
    </source>
</evidence>
<name>A0AAV2I554_LYMST</name>
<feature type="compositionally biased region" description="Acidic residues" evidence="2">
    <location>
        <begin position="731"/>
        <end position="750"/>
    </location>
</feature>
<feature type="compositionally biased region" description="Basic and acidic residues" evidence="2">
    <location>
        <begin position="827"/>
        <end position="853"/>
    </location>
</feature>
<dbReference type="Pfam" id="PF04818">
    <property type="entry name" value="CID"/>
    <property type="match status" value="1"/>
</dbReference>
<feature type="compositionally biased region" description="Basic and acidic residues" evidence="2">
    <location>
        <begin position="2223"/>
        <end position="2236"/>
    </location>
</feature>
<feature type="region of interest" description="Disordered" evidence="2">
    <location>
        <begin position="1035"/>
        <end position="1296"/>
    </location>
</feature>
<accession>A0AAV2I554</accession>
<dbReference type="GO" id="GO:0006369">
    <property type="term" value="P:termination of RNA polymerase II transcription"/>
    <property type="evidence" value="ECO:0007669"/>
    <property type="project" value="InterPro"/>
</dbReference>
<dbReference type="InterPro" id="IPR008942">
    <property type="entry name" value="ENTH_VHS"/>
</dbReference>
<dbReference type="EMBL" id="CAXITT010000409">
    <property type="protein sequence ID" value="CAL1540988.1"/>
    <property type="molecule type" value="Genomic_DNA"/>
</dbReference>
<feature type="compositionally biased region" description="Basic and acidic residues" evidence="2">
    <location>
        <begin position="579"/>
        <end position="603"/>
    </location>
</feature>
<dbReference type="PANTHER" id="PTHR15921">
    <property type="entry name" value="PRE-MRNA CLEAVAGE COMPLEX II"/>
    <property type="match status" value="1"/>
</dbReference>
<dbReference type="GO" id="GO:0005849">
    <property type="term" value="C:mRNA cleavage factor complex"/>
    <property type="evidence" value="ECO:0007669"/>
    <property type="project" value="TreeGrafter"/>
</dbReference>
<dbReference type="SUPFAM" id="SSF48464">
    <property type="entry name" value="ENTH/VHS domain"/>
    <property type="match status" value="1"/>
</dbReference>
<feature type="domain" description="CID" evidence="3">
    <location>
        <begin position="1"/>
        <end position="131"/>
    </location>
</feature>
<feature type="region of interest" description="Disordered" evidence="2">
    <location>
        <begin position="298"/>
        <end position="322"/>
    </location>
</feature>
<dbReference type="PANTHER" id="PTHR15921:SF3">
    <property type="entry name" value="PRE-MRNA CLEAVAGE COMPLEX 2 PROTEIN PCF11"/>
    <property type="match status" value="1"/>
</dbReference>
<keyword evidence="5" id="KW-1185">Reference proteome</keyword>
<dbReference type="PROSITE" id="PS51391">
    <property type="entry name" value="CID"/>
    <property type="match status" value="1"/>
</dbReference>
<evidence type="ECO:0000256" key="2">
    <source>
        <dbReference type="SAM" id="MobiDB-lite"/>
    </source>
</evidence>
<feature type="compositionally biased region" description="Basic and acidic residues" evidence="2">
    <location>
        <begin position="388"/>
        <end position="566"/>
    </location>
</feature>
<organism evidence="4 5">
    <name type="scientific">Lymnaea stagnalis</name>
    <name type="common">Great pond snail</name>
    <name type="synonym">Helix stagnalis</name>
    <dbReference type="NCBI Taxonomy" id="6523"/>
    <lineage>
        <taxon>Eukaryota</taxon>
        <taxon>Metazoa</taxon>
        <taxon>Spiralia</taxon>
        <taxon>Lophotrochozoa</taxon>
        <taxon>Mollusca</taxon>
        <taxon>Gastropoda</taxon>
        <taxon>Heterobranchia</taxon>
        <taxon>Euthyneura</taxon>
        <taxon>Panpulmonata</taxon>
        <taxon>Hygrophila</taxon>
        <taxon>Lymnaeoidea</taxon>
        <taxon>Lymnaeidae</taxon>
        <taxon>Lymnaea</taxon>
    </lineage>
</organism>
<feature type="compositionally biased region" description="Polar residues" evidence="2">
    <location>
        <begin position="2283"/>
        <end position="2300"/>
    </location>
</feature>
<dbReference type="Pfam" id="PF21936">
    <property type="entry name" value="Pcf11_C"/>
    <property type="match status" value="1"/>
</dbReference>
<feature type="region of interest" description="Disordered" evidence="2">
    <location>
        <begin position="2219"/>
        <end position="2244"/>
    </location>
</feature>
<dbReference type="InterPro" id="IPR047415">
    <property type="entry name" value="Pcf11_CID"/>
</dbReference>
<feature type="region of interest" description="Disordered" evidence="2">
    <location>
        <begin position="2274"/>
        <end position="2302"/>
    </location>
</feature>
<evidence type="ECO:0000313" key="4">
    <source>
        <dbReference type="EMBL" id="CAL1540988.1"/>
    </source>
</evidence>